<dbReference type="OrthoDB" id="1033944at2759"/>
<dbReference type="Proteomes" id="UP000489600">
    <property type="component" value="Unassembled WGS sequence"/>
</dbReference>
<reference evidence="2" key="1">
    <citation type="submission" date="2019-07" db="EMBL/GenBank/DDBJ databases">
        <authorList>
            <person name="Dittberner H."/>
        </authorList>
    </citation>
    <scope>NUCLEOTIDE SEQUENCE [LARGE SCALE GENOMIC DNA]</scope>
</reference>
<dbReference type="EMBL" id="CABITT030000005">
    <property type="protein sequence ID" value="VVB05292.1"/>
    <property type="molecule type" value="Genomic_DNA"/>
</dbReference>
<organism evidence="2 3">
    <name type="scientific">Arabis nemorensis</name>
    <dbReference type="NCBI Taxonomy" id="586526"/>
    <lineage>
        <taxon>Eukaryota</taxon>
        <taxon>Viridiplantae</taxon>
        <taxon>Streptophyta</taxon>
        <taxon>Embryophyta</taxon>
        <taxon>Tracheophyta</taxon>
        <taxon>Spermatophyta</taxon>
        <taxon>Magnoliopsida</taxon>
        <taxon>eudicotyledons</taxon>
        <taxon>Gunneridae</taxon>
        <taxon>Pentapetalae</taxon>
        <taxon>rosids</taxon>
        <taxon>malvids</taxon>
        <taxon>Brassicales</taxon>
        <taxon>Brassicaceae</taxon>
        <taxon>Arabideae</taxon>
        <taxon>Arabis</taxon>
    </lineage>
</organism>
<gene>
    <name evidence="2" type="ORF">ANE_LOCUS15736</name>
</gene>
<keyword evidence="3" id="KW-1185">Reference proteome</keyword>
<protein>
    <recommendedName>
        <fullName evidence="1">Neprosin PEP catalytic domain-containing protein</fullName>
    </recommendedName>
</protein>
<proteinExistence type="predicted"/>
<sequence>MLISINDPKVKLPQYSSSRMHVQIGDDFIQMGWTVNPMLYSDSKPRFFMYTKAGEHKCYNSMCPAGFISVRSDIPLGHVLPTSIRGVNSFINTHALLKNKPSDYLARLVASSELPVHIYNVQSSIPKDPVAIWISEFVQAEELFKQPADTDNCLRGNRGSHRKCYSPAN</sequence>
<dbReference type="AlphaFoldDB" id="A0A565BV87"/>
<evidence type="ECO:0000313" key="3">
    <source>
        <dbReference type="Proteomes" id="UP000489600"/>
    </source>
</evidence>
<name>A0A565BV87_9BRAS</name>
<evidence type="ECO:0000313" key="2">
    <source>
        <dbReference type="EMBL" id="VVB05292.1"/>
    </source>
</evidence>
<dbReference type="PANTHER" id="PTHR31589:SF176">
    <property type="entry name" value="NEPROSIN ACTIVATION PEPTIDE DOMAIN-CONTAINING PROTEIN-RELATED"/>
    <property type="match status" value="1"/>
</dbReference>
<dbReference type="PROSITE" id="PS52045">
    <property type="entry name" value="NEPROSIN_PEP_CD"/>
    <property type="match status" value="1"/>
</dbReference>
<feature type="domain" description="Neprosin PEP catalytic" evidence="1">
    <location>
        <begin position="1"/>
        <end position="169"/>
    </location>
</feature>
<evidence type="ECO:0000259" key="1">
    <source>
        <dbReference type="PROSITE" id="PS52045"/>
    </source>
</evidence>
<dbReference type="InterPro" id="IPR053168">
    <property type="entry name" value="Glutamic_endopeptidase"/>
</dbReference>
<dbReference type="PANTHER" id="PTHR31589">
    <property type="entry name" value="PROTEIN, PUTATIVE (DUF239)-RELATED-RELATED"/>
    <property type="match status" value="1"/>
</dbReference>
<dbReference type="Pfam" id="PF03080">
    <property type="entry name" value="Neprosin"/>
    <property type="match status" value="1"/>
</dbReference>
<comment type="caution">
    <text evidence="2">The sequence shown here is derived from an EMBL/GenBank/DDBJ whole genome shotgun (WGS) entry which is preliminary data.</text>
</comment>
<dbReference type="InterPro" id="IPR004314">
    <property type="entry name" value="Neprosin"/>
</dbReference>
<accession>A0A565BV87</accession>